<proteinExistence type="predicted"/>
<dbReference type="Proteomes" id="UP000012092">
    <property type="component" value="Unassembled WGS sequence"/>
</dbReference>
<dbReference type="AlphaFoldDB" id="M6RAD0"/>
<evidence type="ECO:0000313" key="1">
    <source>
        <dbReference type="EMBL" id="EMO04525.1"/>
    </source>
</evidence>
<protein>
    <submittedName>
        <fullName evidence="1">Uncharacterized protein</fullName>
    </submittedName>
</protein>
<gene>
    <name evidence="1" type="ORF">LEP1GSC116_4825</name>
</gene>
<accession>M6RAD0</accession>
<sequence>MLVRKFLEENKIIIGKDKNGNQSTKKSIFVLIPKKEFFTKEDGTKVYFLVELQVQYLQMKNKNLRISFGFGDLKSEETVKKHFQSRLIFPPEILNF</sequence>
<name>M6RAD0_LEPIR</name>
<reference evidence="1 2" key="1">
    <citation type="submission" date="2013-01" db="EMBL/GenBank/DDBJ databases">
        <authorList>
            <person name="Harkins D.M."/>
            <person name="Durkin A.S."/>
            <person name="Brinkac L.M."/>
            <person name="Haft D.H."/>
            <person name="Selengut J.D."/>
            <person name="Sanka R."/>
            <person name="DePew J."/>
            <person name="Purushe J."/>
            <person name="Picardeau M."/>
            <person name="Werts C."/>
            <person name="Goarant C."/>
            <person name="Vinetz J.M."/>
            <person name="Sutton G.G."/>
            <person name="Nierman W.C."/>
            <person name="Fouts D.E."/>
        </authorList>
    </citation>
    <scope>NUCLEOTIDE SEQUENCE [LARGE SCALE GENOMIC DNA]</scope>
    <source>
        <strain evidence="1 2">Verdun HP</strain>
    </source>
</reference>
<comment type="caution">
    <text evidence="1">The sequence shown here is derived from an EMBL/GenBank/DDBJ whole genome shotgun (WGS) entry which is preliminary data.</text>
</comment>
<evidence type="ECO:0000313" key="2">
    <source>
        <dbReference type="Proteomes" id="UP000012092"/>
    </source>
</evidence>
<organism evidence="1 2">
    <name type="scientific">Leptospira interrogans serovar Icterohaemorrhagiae str. Verdun HP</name>
    <dbReference type="NCBI Taxonomy" id="1049910"/>
    <lineage>
        <taxon>Bacteria</taxon>
        <taxon>Pseudomonadati</taxon>
        <taxon>Spirochaetota</taxon>
        <taxon>Spirochaetia</taxon>
        <taxon>Leptospirales</taxon>
        <taxon>Leptospiraceae</taxon>
        <taxon>Leptospira</taxon>
    </lineage>
</organism>
<dbReference type="EMBL" id="AHNZ02000632">
    <property type="protein sequence ID" value="EMO04525.1"/>
    <property type="molecule type" value="Genomic_DNA"/>
</dbReference>